<feature type="compositionally biased region" description="Pro residues" evidence="1">
    <location>
        <begin position="210"/>
        <end position="235"/>
    </location>
</feature>
<feature type="compositionally biased region" description="Basic residues" evidence="1">
    <location>
        <begin position="139"/>
        <end position="148"/>
    </location>
</feature>
<feature type="compositionally biased region" description="Polar residues" evidence="1">
    <location>
        <begin position="342"/>
        <end position="354"/>
    </location>
</feature>
<reference evidence="2" key="3">
    <citation type="submission" date="2025-09" db="UniProtKB">
        <authorList>
            <consortium name="Ensembl"/>
        </authorList>
    </citation>
    <scope>IDENTIFICATION</scope>
</reference>
<feature type="compositionally biased region" description="Pro residues" evidence="1">
    <location>
        <begin position="122"/>
        <end position="138"/>
    </location>
</feature>
<feature type="compositionally biased region" description="Low complexity" evidence="1">
    <location>
        <begin position="289"/>
        <end position="310"/>
    </location>
</feature>
<feature type="region of interest" description="Disordered" evidence="1">
    <location>
        <begin position="1"/>
        <end position="235"/>
    </location>
</feature>
<evidence type="ECO:0000313" key="3">
    <source>
        <dbReference type="Proteomes" id="UP000694520"/>
    </source>
</evidence>
<reference evidence="2" key="1">
    <citation type="submission" date="2019-05" db="EMBL/GenBank/DDBJ databases">
        <authorList>
            <person name="Zhang S."/>
            <person name="Liu J."/>
        </authorList>
    </citation>
    <scope>NUCLEOTIDE SEQUENCE [LARGE SCALE GENOMIC DNA]</scope>
</reference>
<feature type="region of interest" description="Disordered" evidence="1">
    <location>
        <begin position="264"/>
        <end position="374"/>
    </location>
</feature>
<keyword evidence="3" id="KW-1185">Reference proteome</keyword>
<protein>
    <submittedName>
        <fullName evidence="2">Uncharacterized protein</fullName>
    </submittedName>
</protein>
<dbReference type="AlphaFoldDB" id="A0A8B9XTM2"/>
<name>A0A8B9XTM2_BOSMU</name>
<evidence type="ECO:0000256" key="1">
    <source>
        <dbReference type="SAM" id="MobiDB-lite"/>
    </source>
</evidence>
<proteinExistence type="predicted"/>
<dbReference type="Ensembl" id="ENSBGRT00000027675.1">
    <property type="protein sequence ID" value="ENSBGRP00000023999.1"/>
    <property type="gene ID" value="ENSBGRG00000015050.1"/>
</dbReference>
<organism evidence="2 3">
    <name type="scientific">Bos mutus grunniens</name>
    <name type="common">Wild yak</name>
    <name type="synonym">Bos grunniens</name>
    <dbReference type="NCBI Taxonomy" id="30521"/>
    <lineage>
        <taxon>Eukaryota</taxon>
        <taxon>Metazoa</taxon>
        <taxon>Chordata</taxon>
        <taxon>Craniata</taxon>
        <taxon>Vertebrata</taxon>
        <taxon>Euteleostomi</taxon>
        <taxon>Mammalia</taxon>
        <taxon>Eutheria</taxon>
        <taxon>Laurasiatheria</taxon>
        <taxon>Artiodactyla</taxon>
        <taxon>Ruminantia</taxon>
        <taxon>Pecora</taxon>
        <taxon>Bovidae</taxon>
        <taxon>Bovinae</taxon>
        <taxon>Bos</taxon>
    </lineage>
</organism>
<feature type="compositionally biased region" description="Pro residues" evidence="1">
    <location>
        <begin position="165"/>
        <end position="191"/>
    </location>
</feature>
<dbReference type="Proteomes" id="UP000694520">
    <property type="component" value="Chromosome 4"/>
</dbReference>
<accession>A0A8B9XTM2</accession>
<reference evidence="2" key="2">
    <citation type="submission" date="2025-08" db="UniProtKB">
        <authorList>
            <consortium name="Ensembl"/>
        </authorList>
    </citation>
    <scope>IDENTIFICATION</scope>
</reference>
<dbReference type="PRINTS" id="PR01217">
    <property type="entry name" value="PRICHEXTENSN"/>
</dbReference>
<dbReference type="GeneTree" id="ENSGT00940000169246"/>
<evidence type="ECO:0000313" key="2">
    <source>
        <dbReference type="Ensembl" id="ENSBGRP00000023999.1"/>
    </source>
</evidence>
<sequence length="393" mass="41204">TSSPYQPCLVPGDPVGSPDPHFHSEGQVLRRHRGPRLVSFGLTSRPRGPWGGGEGERVRVGVGPSGIRWRAGQGRSLPDRPHRPTVGGLHPQCRRNAANAHTLLAGPRDSKTAAQTLAPLPRAGPPPLPPTPHLLPHPTPRRPARHLPRAPPSTPASALPRRPSARPPSSLPIPLPTPSLPFPSLPLPAPAFPLSGTDRGPSLVQTVTCPPGPRWAPPPPPGHPVPDPPPLSPPPPQLPCSLSLCVFSSPPPRKVSGLSVCQVSGAVRTRAAEPARGSRRTGRPGRGQVGAASGPVPAAPTAAARAAQGPWPDPQEESPWVAMRETLEALSSLGLSVGQPEMTPQSEPGEQSHNAQERMSPPQEQRVLGTCSGKWGPWKLAQDGVLLPSSSIY</sequence>